<comment type="caution">
    <text evidence="2">The sequence shown here is derived from an EMBL/GenBank/DDBJ whole genome shotgun (WGS) entry which is preliminary data.</text>
</comment>
<dbReference type="AlphaFoldDB" id="A0AAV7HGH6"/>
<evidence type="ECO:0000313" key="2">
    <source>
        <dbReference type="EMBL" id="KAH0467392.1"/>
    </source>
</evidence>
<accession>A0AAV7HGH6</accession>
<feature type="transmembrane region" description="Helical" evidence="1">
    <location>
        <begin position="23"/>
        <end position="46"/>
    </location>
</feature>
<organism evidence="2 3">
    <name type="scientific">Dendrobium chrysotoxum</name>
    <name type="common">Orchid</name>
    <dbReference type="NCBI Taxonomy" id="161865"/>
    <lineage>
        <taxon>Eukaryota</taxon>
        <taxon>Viridiplantae</taxon>
        <taxon>Streptophyta</taxon>
        <taxon>Embryophyta</taxon>
        <taxon>Tracheophyta</taxon>
        <taxon>Spermatophyta</taxon>
        <taxon>Magnoliopsida</taxon>
        <taxon>Liliopsida</taxon>
        <taxon>Asparagales</taxon>
        <taxon>Orchidaceae</taxon>
        <taxon>Epidendroideae</taxon>
        <taxon>Malaxideae</taxon>
        <taxon>Dendrobiinae</taxon>
        <taxon>Dendrobium</taxon>
    </lineage>
</organism>
<keyword evidence="3" id="KW-1185">Reference proteome</keyword>
<protein>
    <recommendedName>
        <fullName evidence="4">Transmembrane protein</fullName>
    </recommendedName>
</protein>
<evidence type="ECO:0000256" key="1">
    <source>
        <dbReference type="SAM" id="Phobius"/>
    </source>
</evidence>
<evidence type="ECO:0008006" key="4">
    <source>
        <dbReference type="Google" id="ProtNLM"/>
    </source>
</evidence>
<proteinExistence type="predicted"/>
<evidence type="ECO:0000313" key="3">
    <source>
        <dbReference type="Proteomes" id="UP000775213"/>
    </source>
</evidence>
<name>A0AAV7HGH6_DENCH</name>
<keyword evidence="1" id="KW-0812">Transmembrane</keyword>
<sequence>MGLLGRGACLDLEIKGEVNHLCYIRVVAVWPILVVLKVLLLGTYMLKHDWRHFVGKFFFADLTLMLYKFFFLNLKLSGSFHIGLLDPCHIANSTFQRS</sequence>
<dbReference type="Proteomes" id="UP000775213">
    <property type="component" value="Unassembled WGS sequence"/>
</dbReference>
<dbReference type="EMBL" id="JAGFBR010000005">
    <property type="protein sequence ID" value="KAH0467392.1"/>
    <property type="molecule type" value="Genomic_DNA"/>
</dbReference>
<keyword evidence="1" id="KW-1133">Transmembrane helix</keyword>
<reference evidence="2 3" key="1">
    <citation type="journal article" date="2021" name="Hortic Res">
        <title>Chromosome-scale assembly of the Dendrobium chrysotoxum genome enhances the understanding of orchid evolution.</title>
        <authorList>
            <person name="Zhang Y."/>
            <person name="Zhang G.Q."/>
            <person name="Zhang D."/>
            <person name="Liu X.D."/>
            <person name="Xu X.Y."/>
            <person name="Sun W.H."/>
            <person name="Yu X."/>
            <person name="Zhu X."/>
            <person name="Wang Z.W."/>
            <person name="Zhao X."/>
            <person name="Zhong W.Y."/>
            <person name="Chen H."/>
            <person name="Yin W.L."/>
            <person name="Huang T."/>
            <person name="Niu S.C."/>
            <person name="Liu Z.J."/>
        </authorList>
    </citation>
    <scope>NUCLEOTIDE SEQUENCE [LARGE SCALE GENOMIC DNA]</scope>
    <source>
        <strain evidence="2">Lindl</strain>
    </source>
</reference>
<keyword evidence="1" id="KW-0472">Membrane</keyword>
<gene>
    <name evidence="2" type="ORF">IEQ34_004630</name>
</gene>